<feature type="chain" id="PRO_5046830857" evidence="8">
    <location>
        <begin position="30"/>
        <end position="489"/>
    </location>
</feature>
<proteinExistence type="inferred from homology"/>
<comment type="subcellular location">
    <subcellularLocation>
        <location evidence="1">Cell outer membrane</location>
    </subcellularLocation>
</comment>
<protein>
    <submittedName>
        <fullName evidence="9">TolC family outer membrane protein</fullName>
    </submittedName>
</protein>
<evidence type="ECO:0000256" key="7">
    <source>
        <dbReference type="ARBA" id="ARBA00023237"/>
    </source>
</evidence>
<evidence type="ECO:0000256" key="5">
    <source>
        <dbReference type="ARBA" id="ARBA00022692"/>
    </source>
</evidence>
<dbReference type="InterPro" id="IPR003423">
    <property type="entry name" value="OMP_efflux"/>
</dbReference>
<keyword evidence="5" id="KW-0812">Transmembrane</keyword>
<dbReference type="InterPro" id="IPR051906">
    <property type="entry name" value="TolC-like"/>
</dbReference>
<dbReference type="PANTHER" id="PTHR30026:SF20">
    <property type="entry name" value="OUTER MEMBRANE PROTEIN TOLC"/>
    <property type="match status" value="1"/>
</dbReference>
<dbReference type="SUPFAM" id="SSF56954">
    <property type="entry name" value="Outer membrane efflux proteins (OEP)"/>
    <property type="match status" value="1"/>
</dbReference>
<accession>A0ABV7LQW9</accession>
<keyword evidence="6" id="KW-0472">Membrane</keyword>
<dbReference type="EMBL" id="JBHRUG010000029">
    <property type="protein sequence ID" value="MFC3284868.1"/>
    <property type="molecule type" value="Genomic_DNA"/>
</dbReference>
<evidence type="ECO:0000256" key="2">
    <source>
        <dbReference type="ARBA" id="ARBA00007613"/>
    </source>
</evidence>
<reference evidence="10" key="1">
    <citation type="journal article" date="2019" name="Int. J. Syst. Evol. Microbiol.">
        <title>The Global Catalogue of Microorganisms (GCM) 10K type strain sequencing project: providing services to taxonomists for standard genome sequencing and annotation.</title>
        <authorList>
            <consortium name="The Broad Institute Genomics Platform"/>
            <consortium name="The Broad Institute Genome Sequencing Center for Infectious Disease"/>
            <person name="Wu L."/>
            <person name="Ma J."/>
        </authorList>
    </citation>
    <scope>NUCLEOTIDE SEQUENCE [LARGE SCALE GENOMIC DNA]</scope>
    <source>
        <strain evidence="10">CECT 7698</strain>
    </source>
</reference>
<sequence>MSSVILPSCASRLSLPLLAVTLLAGPAHAADLWSITRDALDNDATLASARAGFGSVEAGRDAQRGTLLPQVSASANASHNRTYSSQENGFSSGGQGDFTDSLSLLEEDRLNLASVDLDASQALFDASNRAQLERAERQVDQQALSLEATRQQLLFDVAEAYFEILRAHDVLAARQAQEAAIIRQLEQARGRFEVGLVAITDVHEAQASYDLARAQRIAAEGAMQVSFEALERLTGQRYASIDGLADELPIEVPEPAGRDAWVERALDNSPTLLVAQAGVEVARSGVEVSRATRLPLVEAFANYQYADSDSEQLSGYDSSSQLGVRASMPIYTGGSTSSQIRQSTFDLEASQYDFEAQRRETVQQVRSLYTQASNAVDTVEARRQAIISNQSALEATRSGYEVGTRNIVDVLNAEQSLFTAIADHAEARYDYVLALLNLRQQAGVLDVEAIRSVNEWLRADQAVLLELPGDNAGSSDRVINIGVRPQFQE</sequence>
<evidence type="ECO:0000256" key="4">
    <source>
        <dbReference type="ARBA" id="ARBA00022452"/>
    </source>
</evidence>
<name>A0ABV7LQW9_9GAMM</name>
<keyword evidence="3" id="KW-0813">Transport</keyword>
<evidence type="ECO:0000256" key="1">
    <source>
        <dbReference type="ARBA" id="ARBA00004442"/>
    </source>
</evidence>
<dbReference type="Gene3D" id="1.20.1600.10">
    <property type="entry name" value="Outer membrane efflux proteins (OEP)"/>
    <property type="match status" value="1"/>
</dbReference>
<keyword evidence="8" id="KW-0732">Signal</keyword>
<evidence type="ECO:0000256" key="6">
    <source>
        <dbReference type="ARBA" id="ARBA00023136"/>
    </source>
</evidence>
<comment type="similarity">
    <text evidence="2">Belongs to the outer membrane factor (OMF) (TC 1.B.17) family.</text>
</comment>
<dbReference type="Pfam" id="PF02321">
    <property type="entry name" value="OEP"/>
    <property type="match status" value="2"/>
</dbReference>
<keyword evidence="7" id="KW-0998">Cell outer membrane</keyword>
<dbReference type="NCBIfam" id="TIGR01844">
    <property type="entry name" value="type_I_sec_TolC"/>
    <property type="match status" value="1"/>
</dbReference>
<evidence type="ECO:0000313" key="9">
    <source>
        <dbReference type="EMBL" id="MFC3284868.1"/>
    </source>
</evidence>
<gene>
    <name evidence="9" type="ORF">ACFOEV_14810</name>
</gene>
<dbReference type="InterPro" id="IPR010130">
    <property type="entry name" value="T1SS_OMP_TolC"/>
</dbReference>
<evidence type="ECO:0000313" key="10">
    <source>
        <dbReference type="Proteomes" id="UP001595579"/>
    </source>
</evidence>
<evidence type="ECO:0000256" key="3">
    <source>
        <dbReference type="ARBA" id="ARBA00022448"/>
    </source>
</evidence>
<dbReference type="RefSeq" id="WP_386775264.1">
    <property type="nucleotide sequence ID" value="NZ_JBHRUG010000029.1"/>
</dbReference>
<keyword evidence="4" id="KW-1134">Transmembrane beta strand</keyword>
<feature type="signal peptide" evidence="8">
    <location>
        <begin position="1"/>
        <end position="29"/>
    </location>
</feature>
<comment type="caution">
    <text evidence="9">The sequence shown here is derived from an EMBL/GenBank/DDBJ whole genome shotgun (WGS) entry which is preliminary data.</text>
</comment>
<keyword evidence="10" id="KW-1185">Reference proteome</keyword>
<dbReference type="PANTHER" id="PTHR30026">
    <property type="entry name" value="OUTER MEMBRANE PROTEIN TOLC"/>
    <property type="match status" value="1"/>
</dbReference>
<evidence type="ECO:0000256" key="8">
    <source>
        <dbReference type="SAM" id="SignalP"/>
    </source>
</evidence>
<dbReference type="Proteomes" id="UP001595579">
    <property type="component" value="Unassembled WGS sequence"/>
</dbReference>
<organism evidence="9 10">
    <name type="scientific">Litchfieldella rifensis</name>
    <dbReference type="NCBI Taxonomy" id="762643"/>
    <lineage>
        <taxon>Bacteria</taxon>
        <taxon>Pseudomonadati</taxon>
        <taxon>Pseudomonadota</taxon>
        <taxon>Gammaproteobacteria</taxon>
        <taxon>Oceanospirillales</taxon>
        <taxon>Halomonadaceae</taxon>
        <taxon>Litchfieldella</taxon>
    </lineage>
</organism>